<evidence type="ECO:0000313" key="2">
    <source>
        <dbReference type="Proteomes" id="UP001152888"/>
    </source>
</evidence>
<protein>
    <submittedName>
        <fullName evidence="1">Uncharacterized protein</fullName>
    </submittedName>
</protein>
<organism evidence="1 2">
    <name type="scientific">Acanthoscelides obtectus</name>
    <name type="common">Bean weevil</name>
    <name type="synonym">Bruchus obtectus</name>
    <dbReference type="NCBI Taxonomy" id="200917"/>
    <lineage>
        <taxon>Eukaryota</taxon>
        <taxon>Metazoa</taxon>
        <taxon>Ecdysozoa</taxon>
        <taxon>Arthropoda</taxon>
        <taxon>Hexapoda</taxon>
        <taxon>Insecta</taxon>
        <taxon>Pterygota</taxon>
        <taxon>Neoptera</taxon>
        <taxon>Endopterygota</taxon>
        <taxon>Coleoptera</taxon>
        <taxon>Polyphaga</taxon>
        <taxon>Cucujiformia</taxon>
        <taxon>Chrysomeloidea</taxon>
        <taxon>Chrysomelidae</taxon>
        <taxon>Bruchinae</taxon>
        <taxon>Bruchini</taxon>
        <taxon>Acanthoscelides</taxon>
    </lineage>
</organism>
<gene>
    <name evidence="1" type="ORF">ACAOBT_LOCUS37933</name>
</gene>
<accession>A0A9P0QH09</accession>
<keyword evidence="2" id="KW-1185">Reference proteome</keyword>
<dbReference type="Proteomes" id="UP001152888">
    <property type="component" value="Unassembled WGS sequence"/>
</dbReference>
<proteinExistence type="predicted"/>
<comment type="caution">
    <text evidence="1">The sequence shown here is derived from an EMBL/GenBank/DDBJ whole genome shotgun (WGS) entry which is preliminary data.</text>
</comment>
<name>A0A9P0QH09_ACAOB</name>
<dbReference type="AlphaFoldDB" id="A0A9P0QH09"/>
<reference evidence="1" key="1">
    <citation type="submission" date="2022-03" db="EMBL/GenBank/DDBJ databases">
        <authorList>
            <person name="Sayadi A."/>
        </authorList>
    </citation>
    <scope>NUCLEOTIDE SEQUENCE</scope>
</reference>
<evidence type="ECO:0000313" key="1">
    <source>
        <dbReference type="EMBL" id="CAH2020549.1"/>
    </source>
</evidence>
<dbReference type="EMBL" id="CAKOFQ010011173">
    <property type="protein sequence ID" value="CAH2020549.1"/>
    <property type="molecule type" value="Genomic_DNA"/>
</dbReference>
<sequence length="25" mass="2925">MMSIKRVQILTLGKIIKTPIMEDHQ</sequence>